<dbReference type="InterPro" id="IPR053147">
    <property type="entry name" value="Hsp_HslJ-like"/>
</dbReference>
<evidence type="ECO:0000313" key="4">
    <source>
        <dbReference type="Proteomes" id="UP001501257"/>
    </source>
</evidence>
<dbReference type="EMBL" id="BAABLK010000022">
    <property type="protein sequence ID" value="GAA5226712.1"/>
    <property type="molecule type" value="Genomic_DNA"/>
</dbReference>
<organism evidence="3 4">
    <name type="scientific">Paeniglutamicibacter antarcticus</name>
    <dbReference type="NCBI Taxonomy" id="494023"/>
    <lineage>
        <taxon>Bacteria</taxon>
        <taxon>Bacillati</taxon>
        <taxon>Actinomycetota</taxon>
        <taxon>Actinomycetes</taxon>
        <taxon>Micrococcales</taxon>
        <taxon>Micrococcaceae</taxon>
        <taxon>Paeniglutamicibacter</taxon>
    </lineage>
</organism>
<dbReference type="InterPro" id="IPR005184">
    <property type="entry name" value="DUF306_Meta_HslJ"/>
</dbReference>
<keyword evidence="1" id="KW-0732">Signal</keyword>
<dbReference type="PANTHER" id="PTHR35535:SF1">
    <property type="entry name" value="HEAT SHOCK PROTEIN HSLJ"/>
    <property type="match status" value="1"/>
</dbReference>
<dbReference type="InterPro" id="IPR038670">
    <property type="entry name" value="HslJ-like_sf"/>
</dbReference>
<dbReference type="Pfam" id="PF03724">
    <property type="entry name" value="META"/>
    <property type="match status" value="1"/>
</dbReference>
<evidence type="ECO:0000259" key="2">
    <source>
        <dbReference type="Pfam" id="PF03724"/>
    </source>
</evidence>
<name>A0ABP9TJI0_9MICC</name>
<reference evidence="4" key="1">
    <citation type="journal article" date="2019" name="Int. J. Syst. Evol. Microbiol.">
        <title>The Global Catalogue of Microorganisms (GCM) 10K type strain sequencing project: providing services to taxonomists for standard genome sequencing and annotation.</title>
        <authorList>
            <consortium name="The Broad Institute Genomics Platform"/>
            <consortium name="The Broad Institute Genome Sequencing Center for Infectious Disease"/>
            <person name="Wu L."/>
            <person name="Ma J."/>
        </authorList>
    </citation>
    <scope>NUCLEOTIDE SEQUENCE [LARGE SCALE GENOMIC DNA]</scope>
    <source>
        <strain evidence="4">JCM 18952</strain>
    </source>
</reference>
<keyword evidence="4" id="KW-1185">Reference proteome</keyword>
<accession>A0ABP9TJI0</accession>
<comment type="caution">
    <text evidence="3">The sequence shown here is derived from an EMBL/GenBank/DDBJ whole genome shotgun (WGS) entry which is preliminary data.</text>
</comment>
<evidence type="ECO:0000256" key="1">
    <source>
        <dbReference type="SAM" id="SignalP"/>
    </source>
</evidence>
<dbReference type="Gene3D" id="2.40.128.270">
    <property type="match status" value="1"/>
</dbReference>
<dbReference type="RefSeq" id="WP_345467018.1">
    <property type="nucleotide sequence ID" value="NZ_BAABLK010000022.1"/>
</dbReference>
<feature type="chain" id="PRO_5046578667" evidence="1">
    <location>
        <begin position="20"/>
        <end position="115"/>
    </location>
</feature>
<feature type="signal peptide" evidence="1">
    <location>
        <begin position="1"/>
        <end position="19"/>
    </location>
</feature>
<evidence type="ECO:0000313" key="3">
    <source>
        <dbReference type="EMBL" id="GAA5226712.1"/>
    </source>
</evidence>
<gene>
    <name evidence="3" type="ORF">GCM10025778_12450</name>
</gene>
<dbReference type="PANTHER" id="PTHR35535">
    <property type="entry name" value="HEAT SHOCK PROTEIN HSLJ"/>
    <property type="match status" value="1"/>
</dbReference>
<feature type="domain" description="DUF306" evidence="2">
    <location>
        <begin position="32"/>
        <end position="85"/>
    </location>
</feature>
<proteinExistence type="predicted"/>
<protein>
    <submittedName>
        <fullName evidence="3">META domain-containing protein</fullName>
    </submittedName>
</protein>
<sequence length="115" mass="12003">MFALAVMALALSACSGSPAGGFEPVGTWGSTEEGQPSLVLEKDGSLHGSDGCNRLMGSYEVDGDDLVFGPLASTMMFCQGVDTWLGQAVGARYANNSLEILDPQGQRIGMLERGK</sequence>
<dbReference type="Proteomes" id="UP001501257">
    <property type="component" value="Unassembled WGS sequence"/>
</dbReference>